<dbReference type="Proteomes" id="UP000236732">
    <property type="component" value="Unassembled WGS sequence"/>
</dbReference>
<keyword evidence="1" id="KW-0560">Oxidoreductase</keyword>
<protein>
    <submittedName>
        <fullName evidence="3">PPOX class probable F420-dependent enzyme</fullName>
    </submittedName>
</protein>
<dbReference type="Gene3D" id="2.30.110.10">
    <property type="entry name" value="Electron Transport, Fmn-binding Protein, Chain A"/>
    <property type="match status" value="1"/>
</dbReference>
<dbReference type="Pfam" id="PF01243">
    <property type="entry name" value="PNPOx_N"/>
    <property type="match status" value="1"/>
</dbReference>
<gene>
    <name evidence="3" type="ORF">SAMN05444920_114148</name>
</gene>
<sequence>MTTMTDDEWRSFVTAGTRLAHIALTRADGRPHVTPVCFILDGDELAFALSPGSVKGKSLARDRRVAVCVSDDRQPYGFVTIEGHARTSAEPEQVEQVAAGIAGRYYPGQPAKDIAESFVREGFTAVRIGITNVIARSGLG</sequence>
<dbReference type="RefSeq" id="WP_200824517.1">
    <property type="nucleotide sequence ID" value="NZ_FNVT01000014.1"/>
</dbReference>
<dbReference type="InterPro" id="IPR011576">
    <property type="entry name" value="Pyridox_Oxase_N"/>
</dbReference>
<dbReference type="SUPFAM" id="SSF50475">
    <property type="entry name" value="FMN-binding split barrel"/>
    <property type="match status" value="1"/>
</dbReference>
<dbReference type="GO" id="GO:0016627">
    <property type="term" value="F:oxidoreductase activity, acting on the CH-CH group of donors"/>
    <property type="evidence" value="ECO:0007669"/>
    <property type="project" value="TreeGrafter"/>
</dbReference>
<dbReference type="EMBL" id="FNVT01000014">
    <property type="protein sequence ID" value="SEG99872.1"/>
    <property type="molecule type" value="Genomic_DNA"/>
</dbReference>
<feature type="domain" description="Pyridoxamine 5'-phosphate oxidase N-terminal" evidence="2">
    <location>
        <begin position="6"/>
        <end position="121"/>
    </location>
</feature>
<dbReference type="NCBIfam" id="TIGR03618">
    <property type="entry name" value="Rv1155_F420"/>
    <property type="match status" value="1"/>
</dbReference>
<evidence type="ECO:0000313" key="4">
    <source>
        <dbReference type="Proteomes" id="UP000236732"/>
    </source>
</evidence>
<proteinExistence type="predicted"/>
<evidence type="ECO:0000256" key="1">
    <source>
        <dbReference type="ARBA" id="ARBA00023002"/>
    </source>
</evidence>
<organism evidence="3 4">
    <name type="scientific">Nonomuraea solani</name>
    <dbReference type="NCBI Taxonomy" id="1144553"/>
    <lineage>
        <taxon>Bacteria</taxon>
        <taxon>Bacillati</taxon>
        <taxon>Actinomycetota</taxon>
        <taxon>Actinomycetes</taxon>
        <taxon>Streptosporangiales</taxon>
        <taxon>Streptosporangiaceae</taxon>
        <taxon>Nonomuraea</taxon>
    </lineage>
</organism>
<dbReference type="PANTHER" id="PTHR35176:SF1">
    <property type="entry name" value="F420H(2)-DEPENDENT BILIVERDIN REDUCTASE"/>
    <property type="match status" value="1"/>
</dbReference>
<accession>A0A1H6EPW9</accession>
<keyword evidence="4" id="KW-1185">Reference proteome</keyword>
<reference evidence="3 4" key="1">
    <citation type="submission" date="2016-10" db="EMBL/GenBank/DDBJ databases">
        <authorList>
            <person name="de Groot N.N."/>
        </authorList>
    </citation>
    <scope>NUCLEOTIDE SEQUENCE [LARGE SCALE GENOMIC DNA]</scope>
    <source>
        <strain evidence="3 4">CGMCC 4.7037</strain>
    </source>
</reference>
<dbReference type="InterPro" id="IPR012349">
    <property type="entry name" value="Split_barrel_FMN-bd"/>
</dbReference>
<dbReference type="PANTHER" id="PTHR35176">
    <property type="entry name" value="HEME OXYGENASE HI_0854-RELATED"/>
    <property type="match status" value="1"/>
</dbReference>
<name>A0A1H6EPW9_9ACTN</name>
<dbReference type="AlphaFoldDB" id="A0A1H6EPW9"/>
<dbReference type="InterPro" id="IPR052019">
    <property type="entry name" value="F420H2_bilvrd_red/Heme_oxyg"/>
</dbReference>
<dbReference type="GO" id="GO:0005829">
    <property type="term" value="C:cytosol"/>
    <property type="evidence" value="ECO:0007669"/>
    <property type="project" value="TreeGrafter"/>
</dbReference>
<dbReference type="InterPro" id="IPR019920">
    <property type="entry name" value="F420-binding_dom_put"/>
</dbReference>
<evidence type="ECO:0000313" key="3">
    <source>
        <dbReference type="EMBL" id="SEG99872.1"/>
    </source>
</evidence>
<dbReference type="GO" id="GO:0070967">
    <property type="term" value="F:coenzyme F420 binding"/>
    <property type="evidence" value="ECO:0007669"/>
    <property type="project" value="TreeGrafter"/>
</dbReference>
<evidence type="ECO:0000259" key="2">
    <source>
        <dbReference type="Pfam" id="PF01243"/>
    </source>
</evidence>